<dbReference type="Proteomes" id="UP000256301">
    <property type="component" value="Unassembled WGS sequence"/>
</dbReference>
<dbReference type="EMBL" id="QQWE01000005">
    <property type="protein sequence ID" value="REJ55648.1"/>
    <property type="molecule type" value="Genomic_DNA"/>
</dbReference>
<organism evidence="1 2">
    <name type="scientific">Microcystis aeruginosa DA14</name>
    <dbReference type="NCBI Taxonomy" id="1987506"/>
    <lineage>
        <taxon>Bacteria</taxon>
        <taxon>Bacillati</taxon>
        <taxon>Cyanobacteriota</taxon>
        <taxon>Cyanophyceae</taxon>
        <taxon>Oscillatoriophycideae</taxon>
        <taxon>Chroococcales</taxon>
        <taxon>Microcystaceae</taxon>
        <taxon>Microcystis</taxon>
    </lineage>
</organism>
<reference evidence="1 2" key="1">
    <citation type="submission" date="2017-08" db="EMBL/GenBank/DDBJ databases">
        <title>Functional genomic and metabolic studies of the symbiotic interactions of six Microcystis-dominated communities.</title>
        <authorList>
            <person name="Li Q."/>
            <person name="Lin F."/>
        </authorList>
    </citation>
    <scope>NUCLEOTIDE SEQUENCE [LARGE SCALE GENOMIC DNA]</scope>
    <source>
        <strain evidence="1">DA14</strain>
    </source>
</reference>
<sequence>MHIKGLTDRNYFEQDVDSIWNKILNFIEKKSFKELLKQQVFCNFICYAPKSRTIWLEGNKNFSEQIDKNFNLIENSIFSLLGKDCEIIFCYVEPEELKKGKEYKQLLKAWHKSLKEADNNGLNNARTWTDEGEEKIYYWNKLRFRSMAEISIAKELERREITFVPNAACRTGKIENVQESRINIEIDFIVLHKGKIAIIEIDSNTHHPDFYEKDNLRDISFQIQTKFKTYRFHRDYIISKGASWCVETILKLIDS</sequence>
<proteinExistence type="predicted"/>
<dbReference type="AlphaFoldDB" id="A0A3E0M7Q0"/>
<evidence type="ECO:0008006" key="3">
    <source>
        <dbReference type="Google" id="ProtNLM"/>
    </source>
</evidence>
<gene>
    <name evidence="1" type="ORF">DWQ56_15330</name>
</gene>
<protein>
    <recommendedName>
        <fullName evidence="3">DUF559 domain-containing protein</fullName>
    </recommendedName>
</protein>
<name>A0A3E0M7Q0_MICAE</name>
<comment type="caution">
    <text evidence="1">The sequence shown here is derived from an EMBL/GenBank/DDBJ whole genome shotgun (WGS) entry which is preliminary data.</text>
</comment>
<evidence type="ECO:0000313" key="1">
    <source>
        <dbReference type="EMBL" id="REJ55648.1"/>
    </source>
</evidence>
<evidence type="ECO:0000313" key="2">
    <source>
        <dbReference type="Proteomes" id="UP000256301"/>
    </source>
</evidence>
<accession>A0A3E0M7Q0</accession>